<gene>
    <name evidence="2" type="ORF">STCU_08746</name>
</gene>
<keyword evidence="3" id="KW-1185">Reference proteome</keyword>
<evidence type="ECO:0000313" key="2">
    <source>
        <dbReference type="EMBL" id="EPY20983.1"/>
    </source>
</evidence>
<accession>S9TWK1</accession>
<name>S9TWK1_9TRYP</name>
<dbReference type="SUPFAM" id="SSF54928">
    <property type="entry name" value="RNA-binding domain, RBD"/>
    <property type="match status" value="1"/>
</dbReference>
<dbReference type="InterPro" id="IPR035979">
    <property type="entry name" value="RBD_domain_sf"/>
</dbReference>
<comment type="caution">
    <text evidence="2">The sequence shown here is derived from an EMBL/GenBank/DDBJ whole genome shotgun (WGS) entry which is preliminary data.</text>
</comment>
<dbReference type="OrthoDB" id="259597at2759"/>
<reference evidence="2 3" key="1">
    <citation type="journal article" date="2013" name="PLoS ONE">
        <title>Predicting the Proteins of Angomonas deanei, Strigomonas culicis and Their Respective Endosymbionts Reveals New Aspects of the Trypanosomatidae Family.</title>
        <authorList>
            <person name="Motta M.C."/>
            <person name="Martins A.C."/>
            <person name="de Souza S.S."/>
            <person name="Catta-Preta C.M."/>
            <person name="Silva R."/>
            <person name="Klein C.C."/>
            <person name="de Almeida L.G."/>
            <person name="de Lima Cunha O."/>
            <person name="Ciapina L.P."/>
            <person name="Brocchi M."/>
            <person name="Colabardini A.C."/>
            <person name="de Araujo Lima B."/>
            <person name="Machado C.R."/>
            <person name="de Almeida Soares C.M."/>
            <person name="Probst C.M."/>
            <person name="de Menezes C.B."/>
            <person name="Thompson C.E."/>
            <person name="Bartholomeu D.C."/>
            <person name="Gradia D.F."/>
            <person name="Pavoni D.P."/>
            <person name="Grisard E.C."/>
            <person name="Fantinatti-Garboggini F."/>
            <person name="Marchini F.K."/>
            <person name="Rodrigues-Luiz G.F."/>
            <person name="Wagner G."/>
            <person name="Goldman G.H."/>
            <person name="Fietto J.L."/>
            <person name="Elias M.C."/>
            <person name="Goldman M.H."/>
            <person name="Sagot M.F."/>
            <person name="Pereira M."/>
            <person name="Stoco P.H."/>
            <person name="de Mendonca-Neto R.P."/>
            <person name="Teixeira S.M."/>
            <person name="Maciel T.E."/>
            <person name="de Oliveira Mendes T.A."/>
            <person name="Urmenyi T.P."/>
            <person name="de Souza W."/>
            <person name="Schenkman S."/>
            <person name="de Vasconcelos A.T."/>
        </authorList>
    </citation>
    <scope>NUCLEOTIDE SEQUENCE [LARGE SCALE GENOMIC DNA]</scope>
</reference>
<evidence type="ECO:0000313" key="3">
    <source>
        <dbReference type="Proteomes" id="UP000015354"/>
    </source>
</evidence>
<organism evidence="2 3">
    <name type="scientific">Strigomonas culicis</name>
    <dbReference type="NCBI Taxonomy" id="28005"/>
    <lineage>
        <taxon>Eukaryota</taxon>
        <taxon>Discoba</taxon>
        <taxon>Euglenozoa</taxon>
        <taxon>Kinetoplastea</taxon>
        <taxon>Metakinetoplastina</taxon>
        <taxon>Trypanosomatida</taxon>
        <taxon>Trypanosomatidae</taxon>
        <taxon>Strigomonadinae</taxon>
        <taxon>Strigomonas</taxon>
    </lineage>
</organism>
<feature type="region of interest" description="Disordered" evidence="1">
    <location>
        <begin position="87"/>
        <end position="115"/>
    </location>
</feature>
<sequence length="311" mass="34952">MGEANVLYIFVDEDGGSVVSREDVKEWLSLVDEVVQIKVQYDATEKKNCFFVQLKHATAAEQCFCYLSNTKLKGCLIDVRSPVYKRRTDDAPTEDSSSAPSATKKVRTEGESAGSPVVMSVELPHNLEVPAELSLDGPLVSRLPFIMESEDGKDVVQKLSRLQEKLVLLRKRASDLDDTTTVPAAPLLTSESTEEQVGGVNAVRQQELLLFQNQQPFSHEDYTTSFILAHLTRTFGPLSRAFQIDLPGNKFHLLVEFFFSTDTERFVDAKEQPQDRGVLSYEWSSVDGRRFTLPRHNHSTLKRRAVDVLRG</sequence>
<dbReference type="Gene3D" id="3.30.70.330">
    <property type="match status" value="1"/>
</dbReference>
<dbReference type="GO" id="GO:0003676">
    <property type="term" value="F:nucleic acid binding"/>
    <property type="evidence" value="ECO:0007669"/>
    <property type="project" value="InterPro"/>
</dbReference>
<dbReference type="EMBL" id="ATMH01008746">
    <property type="protein sequence ID" value="EPY20983.1"/>
    <property type="molecule type" value="Genomic_DNA"/>
</dbReference>
<protein>
    <recommendedName>
        <fullName evidence="4">RRM domain-containing protein</fullName>
    </recommendedName>
</protein>
<dbReference type="AlphaFoldDB" id="S9TWK1"/>
<dbReference type="Proteomes" id="UP000015354">
    <property type="component" value="Unassembled WGS sequence"/>
</dbReference>
<evidence type="ECO:0000256" key="1">
    <source>
        <dbReference type="SAM" id="MobiDB-lite"/>
    </source>
</evidence>
<dbReference type="CDD" id="cd00590">
    <property type="entry name" value="RRM_SF"/>
    <property type="match status" value="1"/>
</dbReference>
<proteinExistence type="predicted"/>
<evidence type="ECO:0008006" key="4">
    <source>
        <dbReference type="Google" id="ProtNLM"/>
    </source>
</evidence>
<dbReference type="InterPro" id="IPR012677">
    <property type="entry name" value="Nucleotide-bd_a/b_plait_sf"/>
</dbReference>